<feature type="domain" description="HTH lysR-type" evidence="5">
    <location>
        <begin position="2"/>
        <end position="59"/>
    </location>
</feature>
<dbReference type="Gene3D" id="1.10.10.10">
    <property type="entry name" value="Winged helix-like DNA-binding domain superfamily/Winged helix DNA-binding domain"/>
    <property type="match status" value="1"/>
</dbReference>
<dbReference type="SUPFAM" id="SSF53850">
    <property type="entry name" value="Periplasmic binding protein-like II"/>
    <property type="match status" value="1"/>
</dbReference>
<dbReference type="RefSeq" id="WP_317626497.1">
    <property type="nucleotide sequence ID" value="NZ_JANFFA010000003.1"/>
</dbReference>
<evidence type="ECO:0000313" key="7">
    <source>
        <dbReference type="Proteomes" id="UP001227162"/>
    </source>
</evidence>
<dbReference type="EMBL" id="JANFFA010000003">
    <property type="protein sequence ID" value="MDQ2094889.1"/>
    <property type="molecule type" value="Genomic_DNA"/>
</dbReference>
<dbReference type="CDD" id="cd05466">
    <property type="entry name" value="PBP2_LTTR_substrate"/>
    <property type="match status" value="1"/>
</dbReference>
<dbReference type="Pfam" id="PF00126">
    <property type="entry name" value="HTH_1"/>
    <property type="match status" value="1"/>
</dbReference>
<dbReference type="InterPro" id="IPR000847">
    <property type="entry name" value="LysR_HTH_N"/>
</dbReference>
<evidence type="ECO:0000259" key="5">
    <source>
        <dbReference type="PROSITE" id="PS50931"/>
    </source>
</evidence>
<dbReference type="Proteomes" id="UP001227162">
    <property type="component" value="Unassembled WGS sequence"/>
</dbReference>
<organism evidence="6 7">
    <name type="scientific">Rhodalgimonas zhirmunskyi</name>
    <dbReference type="NCBI Taxonomy" id="2964767"/>
    <lineage>
        <taxon>Bacteria</taxon>
        <taxon>Pseudomonadati</taxon>
        <taxon>Pseudomonadota</taxon>
        <taxon>Alphaproteobacteria</taxon>
        <taxon>Rhodobacterales</taxon>
        <taxon>Roseobacteraceae</taxon>
        <taxon>Rhodalgimonas</taxon>
    </lineage>
</organism>
<protein>
    <submittedName>
        <fullName evidence="6">LysR family transcriptional regulator</fullName>
    </submittedName>
</protein>
<comment type="similarity">
    <text evidence="1">Belongs to the LysR transcriptional regulatory family.</text>
</comment>
<dbReference type="PROSITE" id="PS50931">
    <property type="entry name" value="HTH_LYSR"/>
    <property type="match status" value="1"/>
</dbReference>
<evidence type="ECO:0000313" key="6">
    <source>
        <dbReference type="EMBL" id="MDQ2094889.1"/>
    </source>
</evidence>
<name>A0AAJ1U8G7_9RHOB</name>
<keyword evidence="2" id="KW-0805">Transcription regulation</keyword>
<gene>
    <name evidence="6" type="ORF">NOI20_12270</name>
</gene>
<keyword evidence="7" id="KW-1185">Reference proteome</keyword>
<dbReference type="PANTHER" id="PTHR30126">
    <property type="entry name" value="HTH-TYPE TRANSCRIPTIONAL REGULATOR"/>
    <property type="match status" value="1"/>
</dbReference>
<reference evidence="6" key="1">
    <citation type="submission" date="2022-07" db="EMBL/GenBank/DDBJ databases">
        <authorList>
            <person name="Otstavnykh N."/>
            <person name="Isaeva M."/>
            <person name="Bystritskaya E."/>
        </authorList>
    </citation>
    <scope>NUCLEOTIDE SEQUENCE</scope>
    <source>
        <strain evidence="6">10Alg 79</strain>
    </source>
</reference>
<dbReference type="SUPFAM" id="SSF46785">
    <property type="entry name" value="Winged helix' DNA-binding domain"/>
    <property type="match status" value="1"/>
</dbReference>
<comment type="caution">
    <text evidence="6">The sequence shown here is derived from an EMBL/GenBank/DDBJ whole genome shotgun (WGS) entry which is preliminary data.</text>
</comment>
<sequence length="304" mass="33342">MLNATWIETFTTLAEEGHFTRAAARLNMTQPGVSQHLRKLEAQVGRKLIAQDGKSFTLTAAGETLRDLGLSRRAEERALSDAISKDDADTGEVRIACSGSFAMLFYPRAIVLMQEFPRLVIHVEAAPQARVLSGVLDGRFDLGVIAQDPGHPRIDAHHIGQEELCLVLPLAFPAGPADPIRFKDLDTLGMIAHPDGNRYADDLFSMNFPDEFTGADRLHLRSYVNQIGQIPSPVAEGVGYTLLPRSGLAAFPDADRLRIADLPQRRHHDLWSITRRGRSPSARLTRIAALIEDLAASLDPSARS</sequence>
<dbReference type="GO" id="GO:0003700">
    <property type="term" value="F:DNA-binding transcription factor activity"/>
    <property type="evidence" value="ECO:0007669"/>
    <property type="project" value="InterPro"/>
</dbReference>
<dbReference type="InterPro" id="IPR005119">
    <property type="entry name" value="LysR_subst-bd"/>
</dbReference>
<evidence type="ECO:0000256" key="2">
    <source>
        <dbReference type="ARBA" id="ARBA00023015"/>
    </source>
</evidence>
<evidence type="ECO:0000256" key="1">
    <source>
        <dbReference type="ARBA" id="ARBA00009437"/>
    </source>
</evidence>
<reference evidence="6" key="2">
    <citation type="submission" date="2023-04" db="EMBL/GenBank/DDBJ databases">
        <title>'Rhodoalgimonas zhirmunskyi' gen. nov., isolated from a red alga.</title>
        <authorList>
            <person name="Nedashkovskaya O.I."/>
            <person name="Otstavnykh N.Y."/>
            <person name="Bystritskaya E.P."/>
            <person name="Balabanova L.A."/>
            <person name="Isaeva M.P."/>
        </authorList>
    </citation>
    <scope>NUCLEOTIDE SEQUENCE</scope>
    <source>
        <strain evidence="6">10Alg 79</strain>
    </source>
</reference>
<dbReference type="Pfam" id="PF03466">
    <property type="entry name" value="LysR_substrate"/>
    <property type="match status" value="1"/>
</dbReference>
<dbReference type="GO" id="GO:0000976">
    <property type="term" value="F:transcription cis-regulatory region binding"/>
    <property type="evidence" value="ECO:0007669"/>
    <property type="project" value="TreeGrafter"/>
</dbReference>
<keyword evidence="4" id="KW-0804">Transcription</keyword>
<evidence type="ECO:0000256" key="4">
    <source>
        <dbReference type="ARBA" id="ARBA00023163"/>
    </source>
</evidence>
<dbReference type="PRINTS" id="PR00039">
    <property type="entry name" value="HTHLYSR"/>
</dbReference>
<dbReference type="InterPro" id="IPR036390">
    <property type="entry name" value="WH_DNA-bd_sf"/>
</dbReference>
<dbReference type="PANTHER" id="PTHR30126:SF99">
    <property type="entry name" value="TRANSCRIPTIONAL REGULATOR LYSR FAMILY"/>
    <property type="match status" value="1"/>
</dbReference>
<dbReference type="AlphaFoldDB" id="A0AAJ1U8G7"/>
<keyword evidence="3" id="KW-0238">DNA-binding</keyword>
<proteinExistence type="inferred from homology"/>
<dbReference type="InterPro" id="IPR036388">
    <property type="entry name" value="WH-like_DNA-bd_sf"/>
</dbReference>
<dbReference type="Gene3D" id="3.40.190.10">
    <property type="entry name" value="Periplasmic binding protein-like II"/>
    <property type="match status" value="2"/>
</dbReference>
<evidence type="ECO:0000256" key="3">
    <source>
        <dbReference type="ARBA" id="ARBA00023125"/>
    </source>
</evidence>
<accession>A0AAJ1U8G7</accession>